<protein>
    <recommendedName>
        <fullName evidence="5">Pentapeptide MXKDX repeat protein</fullName>
    </recommendedName>
</protein>
<proteinExistence type="predicted"/>
<organism evidence="3 4">
    <name type="scientific">Roseivivax marinus</name>
    <dbReference type="NCBI Taxonomy" id="1379903"/>
    <lineage>
        <taxon>Bacteria</taxon>
        <taxon>Pseudomonadati</taxon>
        <taxon>Pseudomonadota</taxon>
        <taxon>Alphaproteobacteria</taxon>
        <taxon>Rhodobacterales</taxon>
        <taxon>Roseobacteraceae</taxon>
        <taxon>Roseivivax</taxon>
    </lineage>
</organism>
<gene>
    <name evidence="3" type="ORF">ATO8_19219</name>
</gene>
<reference evidence="3 4" key="1">
    <citation type="journal article" date="2014" name="Antonie Van Leeuwenhoek">
        <title>Roseivivax atlanticus sp. nov., isolated from surface seawater of the Atlantic Ocean.</title>
        <authorList>
            <person name="Li G."/>
            <person name="Lai Q."/>
            <person name="Liu X."/>
            <person name="Sun F."/>
            <person name="Shao Z."/>
        </authorList>
    </citation>
    <scope>NUCLEOTIDE SEQUENCE [LARGE SCALE GENOMIC DNA]</scope>
    <source>
        <strain evidence="3 4">22II-s10s</strain>
    </source>
</reference>
<feature type="signal peptide" evidence="2">
    <location>
        <begin position="1"/>
        <end position="25"/>
    </location>
</feature>
<evidence type="ECO:0000256" key="2">
    <source>
        <dbReference type="SAM" id="SignalP"/>
    </source>
</evidence>
<feature type="chain" id="PRO_5004842074" description="Pentapeptide MXKDX repeat protein" evidence="2">
    <location>
        <begin position="26"/>
        <end position="70"/>
    </location>
</feature>
<name>W4HGF3_9RHOB</name>
<sequence>MKTRTTLFACIGAVLALASPIAAQDQDMFQLPEQCSEMPLSGMEMAEMNDSMTDHGMDHDMEMGADWSAP</sequence>
<evidence type="ECO:0000256" key="1">
    <source>
        <dbReference type="SAM" id="MobiDB-lite"/>
    </source>
</evidence>
<comment type="caution">
    <text evidence="3">The sequence shown here is derived from an EMBL/GenBank/DDBJ whole genome shotgun (WGS) entry which is preliminary data.</text>
</comment>
<accession>W4HGF3</accession>
<dbReference type="RefSeq" id="WP_043846945.1">
    <property type="nucleotide sequence ID" value="NZ_AQQW01000017.1"/>
</dbReference>
<evidence type="ECO:0000313" key="4">
    <source>
        <dbReference type="Proteomes" id="UP000019063"/>
    </source>
</evidence>
<feature type="compositionally biased region" description="Basic and acidic residues" evidence="1">
    <location>
        <begin position="52"/>
        <end position="62"/>
    </location>
</feature>
<keyword evidence="4" id="KW-1185">Reference proteome</keyword>
<evidence type="ECO:0000313" key="3">
    <source>
        <dbReference type="EMBL" id="ETW11070.1"/>
    </source>
</evidence>
<feature type="region of interest" description="Disordered" evidence="1">
    <location>
        <begin position="50"/>
        <end position="70"/>
    </location>
</feature>
<dbReference type="Proteomes" id="UP000019063">
    <property type="component" value="Unassembled WGS sequence"/>
</dbReference>
<dbReference type="AlphaFoldDB" id="W4HGF3"/>
<evidence type="ECO:0008006" key="5">
    <source>
        <dbReference type="Google" id="ProtNLM"/>
    </source>
</evidence>
<keyword evidence="2" id="KW-0732">Signal</keyword>
<dbReference type="EMBL" id="AQQW01000017">
    <property type="protein sequence ID" value="ETW11070.1"/>
    <property type="molecule type" value="Genomic_DNA"/>
</dbReference>